<dbReference type="PANTHER" id="PTHR43658">
    <property type="entry name" value="SHORT-CHAIN DEHYDROGENASE/REDUCTASE"/>
    <property type="match status" value="1"/>
</dbReference>
<dbReference type="Gene3D" id="3.40.50.720">
    <property type="entry name" value="NAD(P)-binding Rossmann-like Domain"/>
    <property type="match status" value="1"/>
</dbReference>
<dbReference type="SUPFAM" id="SSF51735">
    <property type="entry name" value="NAD(P)-binding Rossmann-fold domains"/>
    <property type="match status" value="1"/>
</dbReference>
<sequence length="251" mass="25693">MKIADLPVIVTGAASGLGAATARFLADRGARIALFDRDAQGEALAAEIGGCFFAVDIANEASIAGAVDGAVEWFGAAPRALVHCAGIVHAQTTLGRNGRHTLDAFTKVIDVNLSGTFALASAVSDAMAGSDPDADGSRGAIVLTASVAAFDGQRGQVAYAASKSGVAGMVLPLSRDLARNGIRVNAIAPGLFKTPMLESLGDDVCADLAKDVAFPRRLGNPEEFAHAATFLIENKYMNGATLRLDGGIRLP</sequence>
<keyword evidence="1" id="KW-0560">Oxidoreductase</keyword>
<dbReference type="AlphaFoldDB" id="A0A4V3BCH8"/>
<dbReference type="PRINTS" id="PR00081">
    <property type="entry name" value="GDHRDH"/>
</dbReference>
<dbReference type="OrthoDB" id="9795647at2"/>
<evidence type="ECO:0000313" key="3">
    <source>
        <dbReference type="EMBL" id="TDL90399.1"/>
    </source>
</evidence>
<dbReference type="Pfam" id="PF13561">
    <property type="entry name" value="adh_short_C2"/>
    <property type="match status" value="1"/>
</dbReference>
<dbReference type="Proteomes" id="UP000294562">
    <property type="component" value="Unassembled WGS sequence"/>
</dbReference>
<dbReference type="GO" id="GO:0016491">
    <property type="term" value="F:oxidoreductase activity"/>
    <property type="evidence" value="ECO:0007669"/>
    <property type="project" value="UniProtKB-KW"/>
</dbReference>
<dbReference type="SMART" id="SM00822">
    <property type="entry name" value="PKS_KR"/>
    <property type="match status" value="1"/>
</dbReference>
<protein>
    <submittedName>
        <fullName evidence="3">SDR family oxidoreductase</fullName>
    </submittedName>
</protein>
<evidence type="ECO:0000256" key="1">
    <source>
        <dbReference type="ARBA" id="ARBA00023002"/>
    </source>
</evidence>
<reference evidence="3 4" key="1">
    <citation type="submission" date="2019-03" db="EMBL/GenBank/DDBJ databases">
        <title>Rhodobacteraceae bacterium SM1902, a new member of the family Rhodobacteraceae isolated from Yantai.</title>
        <authorList>
            <person name="Sun Y."/>
        </authorList>
    </citation>
    <scope>NUCLEOTIDE SEQUENCE [LARGE SCALE GENOMIC DNA]</scope>
    <source>
        <strain evidence="3 4">SM1902</strain>
    </source>
</reference>
<comment type="caution">
    <text evidence="3">The sequence shown here is derived from an EMBL/GenBank/DDBJ whole genome shotgun (WGS) entry which is preliminary data.</text>
</comment>
<organism evidence="3 4">
    <name type="scientific">Meridianimarinicoccus aquatilis</name>
    <dbReference type="NCBI Taxonomy" id="2552766"/>
    <lineage>
        <taxon>Bacteria</taxon>
        <taxon>Pseudomonadati</taxon>
        <taxon>Pseudomonadota</taxon>
        <taxon>Alphaproteobacteria</taxon>
        <taxon>Rhodobacterales</taxon>
        <taxon>Paracoccaceae</taxon>
        <taxon>Meridianimarinicoccus</taxon>
    </lineage>
</organism>
<feature type="domain" description="Ketoreductase" evidence="2">
    <location>
        <begin position="6"/>
        <end position="190"/>
    </location>
</feature>
<dbReference type="InterPro" id="IPR036291">
    <property type="entry name" value="NAD(P)-bd_dom_sf"/>
</dbReference>
<gene>
    <name evidence="3" type="ORF">E2L05_05595</name>
</gene>
<keyword evidence="4" id="KW-1185">Reference proteome</keyword>
<dbReference type="EMBL" id="SMZO01000009">
    <property type="protein sequence ID" value="TDL90399.1"/>
    <property type="molecule type" value="Genomic_DNA"/>
</dbReference>
<dbReference type="InterPro" id="IPR002347">
    <property type="entry name" value="SDR_fam"/>
</dbReference>
<dbReference type="PANTHER" id="PTHR43658:SF8">
    <property type="entry name" value="17-BETA-HYDROXYSTEROID DEHYDROGENASE 14-RELATED"/>
    <property type="match status" value="1"/>
</dbReference>
<accession>A0A4V3BCH8</accession>
<name>A0A4V3BCH8_9RHOB</name>
<dbReference type="RefSeq" id="WP_133341914.1">
    <property type="nucleotide sequence ID" value="NZ_SMZO01000009.1"/>
</dbReference>
<dbReference type="PROSITE" id="PS00061">
    <property type="entry name" value="ADH_SHORT"/>
    <property type="match status" value="1"/>
</dbReference>
<dbReference type="InterPro" id="IPR057326">
    <property type="entry name" value="KR_dom"/>
</dbReference>
<dbReference type="InterPro" id="IPR020904">
    <property type="entry name" value="Sc_DH/Rdtase_CS"/>
</dbReference>
<proteinExistence type="predicted"/>
<evidence type="ECO:0000259" key="2">
    <source>
        <dbReference type="SMART" id="SM00822"/>
    </source>
</evidence>
<evidence type="ECO:0000313" key="4">
    <source>
        <dbReference type="Proteomes" id="UP000294562"/>
    </source>
</evidence>